<gene>
    <name evidence="2" type="ORF">KQ657_003884</name>
</gene>
<dbReference type="PANTHER" id="PTHR19346:SF4">
    <property type="entry name" value="SUGAR PHOSPHATE TRANSPORTER DOMAIN-CONTAINING PROTEIN"/>
    <property type="match status" value="1"/>
</dbReference>
<sequence>MAITTLDPSARNDEGHLSTVKIGFIIVMFVVSLAAFVSQTEFTAEAYDKGWKEPIVLLFVTHGSWWVFWPVQAIGTAIIRTGARTWKKRNHYQPVDQRNNGLIDEGVIITPKVGTWEYFQRNLIKQIHNVYHTAILIYESEVNDNKQTNNLQVLIDQNVHLPNSGSVIACFKALLGTPVFKYIYIKAVIVTVVLTVAGLTWYAAIGLTYASNVTAIYNCSAFTAYIFAIPILREKFSWLKMLSVVVAIAGVFVVAYSGENNGNDESHPYKLIGNLLISGGAILYGYYEVLYKKWLCVPPHLAPLITPRRQMTFANFVMGLLGITTSVILISVFIIGEITGIHHFNWSHYGKETGTIWAYISGSIVSNMLFSASFLTLMALTSPVLSSVSSLLTIFLVGVVEWVVFGILLTPAQLLGDMLVVVGFVILTVASWKEISEGADDDEVEAVSTYSFAVSQN</sequence>
<dbReference type="Proteomes" id="UP000790833">
    <property type="component" value="Unassembled WGS sequence"/>
</dbReference>
<dbReference type="OrthoDB" id="10062838at2759"/>
<feature type="transmembrane region" description="Helical" evidence="1">
    <location>
        <begin position="269"/>
        <end position="291"/>
    </location>
</feature>
<proteinExistence type="predicted"/>
<feature type="transmembrane region" description="Helical" evidence="1">
    <location>
        <begin position="182"/>
        <end position="203"/>
    </location>
</feature>
<organism evidence="2 3">
    <name type="scientific">Scheffersomyces spartinae</name>
    <dbReference type="NCBI Taxonomy" id="45513"/>
    <lineage>
        <taxon>Eukaryota</taxon>
        <taxon>Fungi</taxon>
        <taxon>Dikarya</taxon>
        <taxon>Ascomycota</taxon>
        <taxon>Saccharomycotina</taxon>
        <taxon>Pichiomycetes</taxon>
        <taxon>Debaryomycetaceae</taxon>
        <taxon>Scheffersomyces</taxon>
    </lineage>
</organism>
<feature type="transmembrane region" description="Helical" evidence="1">
    <location>
        <begin position="414"/>
        <end position="432"/>
    </location>
</feature>
<dbReference type="SUPFAM" id="SSF103481">
    <property type="entry name" value="Multidrug resistance efflux transporter EmrE"/>
    <property type="match status" value="2"/>
</dbReference>
<keyword evidence="1" id="KW-0472">Membrane</keyword>
<evidence type="ECO:0000313" key="2">
    <source>
        <dbReference type="EMBL" id="KAG7195356.1"/>
    </source>
</evidence>
<feature type="transmembrane region" description="Helical" evidence="1">
    <location>
        <begin position="384"/>
        <end position="408"/>
    </location>
</feature>
<feature type="transmembrane region" description="Helical" evidence="1">
    <location>
        <begin position="312"/>
        <end position="336"/>
    </location>
</feature>
<feature type="transmembrane region" description="Helical" evidence="1">
    <location>
        <begin position="356"/>
        <end position="377"/>
    </location>
</feature>
<dbReference type="InterPro" id="IPR037185">
    <property type="entry name" value="EmrE-like"/>
</dbReference>
<dbReference type="EMBL" id="JAHMUF010000004">
    <property type="protein sequence ID" value="KAG7195356.1"/>
    <property type="molecule type" value="Genomic_DNA"/>
</dbReference>
<evidence type="ECO:0008006" key="4">
    <source>
        <dbReference type="Google" id="ProtNLM"/>
    </source>
</evidence>
<reference evidence="2" key="1">
    <citation type="submission" date="2021-03" db="EMBL/GenBank/DDBJ databases">
        <authorList>
            <person name="Palmer J.M."/>
        </authorList>
    </citation>
    <scope>NUCLEOTIDE SEQUENCE</scope>
    <source>
        <strain evidence="2">ARV_011</strain>
    </source>
</reference>
<dbReference type="AlphaFoldDB" id="A0A9P7VC35"/>
<feature type="transmembrane region" description="Helical" evidence="1">
    <location>
        <begin position="239"/>
        <end position="257"/>
    </location>
</feature>
<evidence type="ECO:0000256" key="1">
    <source>
        <dbReference type="SAM" id="Phobius"/>
    </source>
</evidence>
<name>A0A9P7VC35_9ASCO</name>
<dbReference type="GeneID" id="66117258"/>
<keyword evidence="3" id="KW-1185">Reference proteome</keyword>
<feature type="transmembrane region" description="Helical" evidence="1">
    <location>
        <begin position="57"/>
        <end position="79"/>
    </location>
</feature>
<dbReference type="PANTHER" id="PTHR19346">
    <property type="entry name" value="SUGAR PHOSPHATE TRANSPORTER DOMAIN-CONTAINING PROTEIN"/>
    <property type="match status" value="1"/>
</dbReference>
<keyword evidence="1" id="KW-1133">Transmembrane helix</keyword>
<keyword evidence="1" id="KW-0812">Transmembrane</keyword>
<feature type="transmembrane region" description="Helical" evidence="1">
    <location>
        <begin position="215"/>
        <end position="232"/>
    </location>
</feature>
<dbReference type="InterPro" id="IPR026505">
    <property type="entry name" value="Solute_c_fam_35_mem_F3/F4"/>
</dbReference>
<feature type="transmembrane region" description="Helical" evidence="1">
    <location>
        <begin position="20"/>
        <end position="37"/>
    </location>
</feature>
<evidence type="ECO:0000313" key="3">
    <source>
        <dbReference type="Proteomes" id="UP000790833"/>
    </source>
</evidence>
<dbReference type="RefSeq" id="XP_043050903.1">
    <property type="nucleotide sequence ID" value="XM_043194579.1"/>
</dbReference>
<accession>A0A9P7VC35</accession>
<comment type="caution">
    <text evidence="2">The sequence shown here is derived from an EMBL/GenBank/DDBJ whole genome shotgun (WGS) entry which is preliminary data.</text>
</comment>
<protein>
    <recommendedName>
        <fullName evidence="4">EamA domain-containing protein</fullName>
    </recommendedName>
</protein>